<organism evidence="1 2">
    <name type="scientific">Linum trigynum</name>
    <dbReference type="NCBI Taxonomy" id="586398"/>
    <lineage>
        <taxon>Eukaryota</taxon>
        <taxon>Viridiplantae</taxon>
        <taxon>Streptophyta</taxon>
        <taxon>Embryophyta</taxon>
        <taxon>Tracheophyta</taxon>
        <taxon>Spermatophyta</taxon>
        <taxon>Magnoliopsida</taxon>
        <taxon>eudicotyledons</taxon>
        <taxon>Gunneridae</taxon>
        <taxon>Pentapetalae</taxon>
        <taxon>rosids</taxon>
        <taxon>fabids</taxon>
        <taxon>Malpighiales</taxon>
        <taxon>Linaceae</taxon>
        <taxon>Linum</taxon>
    </lineage>
</organism>
<sequence>MTCSKLGDLLPLEQKLEQTCRNFKRALKARLDSEEALAQLQINQEEAMGEPQDNDVVVPDEHTMGYYWTSRAADMRSPIQHPQVAARGEQTHP</sequence>
<dbReference type="Proteomes" id="UP001497516">
    <property type="component" value="Chromosome 1"/>
</dbReference>
<evidence type="ECO:0000313" key="1">
    <source>
        <dbReference type="EMBL" id="CAL1355114.1"/>
    </source>
</evidence>
<protein>
    <submittedName>
        <fullName evidence="1">Uncharacterized protein</fullName>
    </submittedName>
</protein>
<name>A0AAV2CFP8_9ROSI</name>
<dbReference type="AlphaFoldDB" id="A0AAV2CFP8"/>
<reference evidence="1 2" key="1">
    <citation type="submission" date="2024-04" db="EMBL/GenBank/DDBJ databases">
        <authorList>
            <person name="Fracassetti M."/>
        </authorList>
    </citation>
    <scope>NUCLEOTIDE SEQUENCE [LARGE SCALE GENOMIC DNA]</scope>
</reference>
<dbReference type="EMBL" id="OZ034813">
    <property type="protein sequence ID" value="CAL1355114.1"/>
    <property type="molecule type" value="Genomic_DNA"/>
</dbReference>
<proteinExistence type="predicted"/>
<gene>
    <name evidence="1" type="ORF">LTRI10_LOCUS2891</name>
</gene>
<evidence type="ECO:0000313" key="2">
    <source>
        <dbReference type="Proteomes" id="UP001497516"/>
    </source>
</evidence>
<accession>A0AAV2CFP8</accession>
<keyword evidence="2" id="KW-1185">Reference proteome</keyword>